<proteinExistence type="predicted"/>
<reference evidence="2" key="1">
    <citation type="journal article" date="2019" name="Int. J. Syst. Evol. Microbiol.">
        <title>The Global Catalogue of Microorganisms (GCM) 10K type strain sequencing project: providing services to taxonomists for standard genome sequencing and annotation.</title>
        <authorList>
            <consortium name="The Broad Institute Genomics Platform"/>
            <consortium name="The Broad Institute Genome Sequencing Center for Infectious Disease"/>
            <person name="Wu L."/>
            <person name="Ma J."/>
        </authorList>
    </citation>
    <scope>NUCLEOTIDE SEQUENCE [LARGE SCALE GENOMIC DNA]</scope>
    <source>
        <strain evidence="2">JCM 17304</strain>
    </source>
</reference>
<accession>A0ABP7WWD6</accession>
<organism evidence="1 2">
    <name type="scientific">Zhongshania borealis</name>
    <dbReference type="NCBI Taxonomy" id="889488"/>
    <lineage>
        <taxon>Bacteria</taxon>
        <taxon>Pseudomonadati</taxon>
        <taxon>Pseudomonadota</taxon>
        <taxon>Gammaproteobacteria</taxon>
        <taxon>Cellvibrionales</taxon>
        <taxon>Spongiibacteraceae</taxon>
        <taxon>Zhongshania</taxon>
    </lineage>
</organism>
<evidence type="ECO:0000313" key="1">
    <source>
        <dbReference type="EMBL" id="GAA4098503.1"/>
    </source>
</evidence>
<dbReference type="Proteomes" id="UP001500392">
    <property type="component" value="Unassembled WGS sequence"/>
</dbReference>
<sequence length="263" mass="28003">MNEALRLDYLQAMGVDTYVPRFVLDGAAPSPIFDFEDFTEDALSEDDSAAAVAIDADAEYQQMAEADERKEQVPVSESPRPGSRIASALQELGFETAKPESLSAVAANGEGADAASPEFTVELVATGIGLVMIVDTTAGAPSPAEKRLMANIAMAVSRYHKLPKVPQFATSGFQWPVMKTPGITLGKDAAKEALQANIMAQAERQQAHCAILFGSTLQPYIDAATLQTAGIQLLYAAEPAAMLADGNLKAPLWQNLRKVLFSV</sequence>
<name>A0ABP7WWD6_9GAMM</name>
<gene>
    <name evidence="1" type="ORF">GCM10022414_24330</name>
</gene>
<protein>
    <recommendedName>
        <fullName evidence="3">Uracil-DNA glycosylase-like domain-containing protein</fullName>
    </recommendedName>
</protein>
<evidence type="ECO:0008006" key="3">
    <source>
        <dbReference type="Google" id="ProtNLM"/>
    </source>
</evidence>
<comment type="caution">
    <text evidence="1">The sequence shown here is derived from an EMBL/GenBank/DDBJ whole genome shotgun (WGS) entry which is preliminary data.</text>
</comment>
<keyword evidence="2" id="KW-1185">Reference proteome</keyword>
<dbReference type="EMBL" id="BAABDM010000004">
    <property type="protein sequence ID" value="GAA4098503.1"/>
    <property type="molecule type" value="Genomic_DNA"/>
</dbReference>
<evidence type="ECO:0000313" key="2">
    <source>
        <dbReference type="Proteomes" id="UP001500392"/>
    </source>
</evidence>